<feature type="region of interest" description="Disordered" evidence="1">
    <location>
        <begin position="1"/>
        <end position="85"/>
    </location>
</feature>
<dbReference type="EMBL" id="UYYB01026860">
    <property type="protein sequence ID" value="VDM72716.1"/>
    <property type="molecule type" value="Genomic_DNA"/>
</dbReference>
<evidence type="ECO:0000313" key="3">
    <source>
        <dbReference type="Proteomes" id="UP000270094"/>
    </source>
</evidence>
<feature type="compositionally biased region" description="Polar residues" evidence="1">
    <location>
        <begin position="1"/>
        <end position="17"/>
    </location>
</feature>
<protein>
    <submittedName>
        <fullName evidence="2">Uncharacterized protein</fullName>
    </submittedName>
</protein>
<dbReference type="AlphaFoldDB" id="A0A3P7IRL0"/>
<reference evidence="2 3" key="1">
    <citation type="submission" date="2018-11" db="EMBL/GenBank/DDBJ databases">
        <authorList>
            <consortium name="Pathogen Informatics"/>
        </authorList>
    </citation>
    <scope>NUCLEOTIDE SEQUENCE [LARGE SCALE GENOMIC DNA]</scope>
</reference>
<organism evidence="2 3">
    <name type="scientific">Strongylus vulgaris</name>
    <name type="common">Blood worm</name>
    <dbReference type="NCBI Taxonomy" id="40348"/>
    <lineage>
        <taxon>Eukaryota</taxon>
        <taxon>Metazoa</taxon>
        <taxon>Ecdysozoa</taxon>
        <taxon>Nematoda</taxon>
        <taxon>Chromadorea</taxon>
        <taxon>Rhabditida</taxon>
        <taxon>Rhabditina</taxon>
        <taxon>Rhabditomorpha</taxon>
        <taxon>Strongyloidea</taxon>
        <taxon>Strongylidae</taxon>
        <taxon>Strongylus</taxon>
    </lineage>
</organism>
<proteinExistence type="predicted"/>
<evidence type="ECO:0000313" key="2">
    <source>
        <dbReference type="EMBL" id="VDM72716.1"/>
    </source>
</evidence>
<gene>
    <name evidence="2" type="ORF">SVUK_LOCUS7714</name>
</gene>
<evidence type="ECO:0000256" key="1">
    <source>
        <dbReference type="SAM" id="MobiDB-lite"/>
    </source>
</evidence>
<feature type="region of interest" description="Disordered" evidence="1">
    <location>
        <begin position="103"/>
        <end position="122"/>
    </location>
</feature>
<dbReference type="Proteomes" id="UP000270094">
    <property type="component" value="Unassembled WGS sequence"/>
</dbReference>
<keyword evidence="3" id="KW-1185">Reference proteome</keyword>
<accession>A0A3P7IRL0</accession>
<feature type="non-terminal residue" evidence="2">
    <location>
        <position position="140"/>
    </location>
</feature>
<feature type="compositionally biased region" description="Basic and acidic residues" evidence="1">
    <location>
        <begin position="74"/>
        <end position="83"/>
    </location>
</feature>
<name>A0A3P7IRL0_STRVU</name>
<sequence length="140" mass="15343">MSDQQVQQSGNNTSAPVTPSIPPKRPRSRRSNVFSGFSTAVPVAVPSRPRSRRSNVFGRVFPTAVPDVSPSRPELLEPSHPRQESMFPVKEVSLKRAKWVADSLADRPASQQRSSGEKIVTDKEQLASNFTVTSISKNST</sequence>